<dbReference type="Proteomes" id="UP000501802">
    <property type="component" value="Chromosome"/>
</dbReference>
<evidence type="ECO:0008006" key="3">
    <source>
        <dbReference type="Google" id="ProtNLM"/>
    </source>
</evidence>
<dbReference type="KEGG" id="spib:G8759_16690"/>
<evidence type="ECO:0000313" key="2">
    <source>
        <dbReference type="Proteomes" id="UP000501802"/>
    </source>
</evidence>
<organism evidence="1 2">
    <name type="scientific">Spirosoma aureum</name>
    <dbReference type="NCBI Taxonomy" id="2692134"/>
    <lineage>
        <taxon>Bacteria</taxon>
        <taxon>Pseudomonadati</taxon>
        <taxon>Bacteroidota</taxon>
        <taxon>Cytophagia</taxon>
        <taxon>Cytophagales</taxon>
        <taxon>Cytophagaceae</taxon>
        <taxon>Spirosoma</taxon>
    </lineage>
</organism>
<protein>
    <recommendedName>
        <fullName evidence="3">DUF3244 domain-containing protein</fullName>
    </recommendedName>
</protein>
<dbReference type="AlphaFoldDB" id="A0A6G9AZI5"/>
<gene>
    <name evidence="1" type="ORF">G8759_16690</name>
</gene>
<accession>A0A6G9AZI5</accession>
<keyword evidence="2" id="KW-1185">Reference proteome</keyword>
<reference evidence="1 2" key="1">
    <citation type="submission" date="2020-03" db="EMBL/GenBank/DDBJ databases">
        <authorList>
            <person name="Kim M.K."/>
        </authorList>
    </citation>
    <scope>NUCLEOTIDE SEQUENCE [LARGE SCALE GENOMIC DNA]</scope>
    <source>
        <strain evidence="1 2">BT328</strain>
    </source>
</reference>
<dbReference type="EMBL" id="CP050063">
    <property type="protein sequence ID" value="QIP17847.1"/>
    <property type="molecule type" value="Genomic_DNA"/>
</dbReference>
<evidence type="ECO:0000313" key="1">
    <source>
        <dbReference type="EMBL" id="QIP17847.1"/>
    </source>
</evidence>
<sequence>MNKLVASILMSTATLANPTTPKTLSFDASAYVTINNQIRVAVVKTAEVPVVILLRSSDHRIVFRQSIDKKAEKYAVKLNVDELVDGKYELEVASKEGSIRKQLNLSSQPVQQASRVVAMQ</sequence>
<proteinExistence type="predicted"/>
<name>A0A6G9AZI5_9BACT</name>